<evidence type="ECO:0000313" key="2">
    <source>
        <dbReference type="EMBL" id="QBE66762.1"/>
    </source>
</evidence>
<keyword evidence="1" id="KW-0732">Signal</keyword>
<dbReference type="KEGG" id="plue:EWM63_30490"/>
<organism evidence="2 3">
    <name type="scientific">Pseudoduganella lutea</name>
    <dbReference type="NCBI Taxonomy" id="321985"/>
    <lineage>
        <taxon>Bacteria</taxon>
        <taxon>Pseudomonadati</taxon>
        <taxon>Pseudomonadota</taxon>
        <taxon>Betaproteobacteria</taxon>
        <taxon>Burkholderiales</taxon>
        <taxon>Oxalobacteraceae</taxon>
        <taxon>Telluria group</taxon>
        <taxon>Pseudoduganella</taxon>
    </lineage>
</organism>
<protein>
    <submittedName>
        <fullName evidence="2">DUF1302 domain-containing protein</fullName>
    </submittedName>
</protein>
<sequence>MKQTRARIGHVMTAAVATALAAMAGAQGAEIATTVPDLTVRWDNTVKYSAAYRLKQPSPVQIAPGENTINTGDGDRNFGKGIVSNRADLLSELDVAYRNFGVRVSGAAWYDSVYNRSADNPFQPTNNAASVPAGEFTRATRDLHGRKAELLDAFVFAKGTLGDMPFTVRAGRHALVYGETLFFGMNGIAGAQQPIDVVKGLSVPGTQFKELLRPVGQVSGQVQAGANVSLGAYYQYRWDKSRLPAAGSYFSTVDFLDDGGEQLYAGVDATGRPVALARAHDRLAKNSGQGGVQLKWSPEGVGIDFGFYAARYHDKVPQVVLAPGLHTYSLYYHEGIRTYGASATTTLGEFNFAAEASVRHNAPLSHAGTADLIGLVPAAFGGPSAASDNAGNPVYPVGRTAHLNVSVLASLGPSFIAREASLVGEIAWNRVTSITKNASMIDPNARREGTAVRVIYEPNYRQVGSGLDLSVPIGLGYAPAGRSLALGNSFGVQRGGDISIGLNGVYESAWFLSLNYTHYFGREDTPTVVTHAARTLPQTAYTYGQAMKDRDFLSLSLRRTF</sequence>
<feature type="chain" id="PRO_5020455714" evidence="1">
    <location>
        <begin position="29"/>
        <end position="561"/>
    </location>
</feature>
<dbReference type="RefSeq" id="WP_130189869.1">
    <property type="nucleotide sequence ID" value="NZ_CP035913.1"/>
</dbReference>
<evidence type="ECO:0000313" key="3">
    <source>
        <dbReference type="Proteomes" id="UP000290637"/>
    </source>
</evidence>
<proteinExistence type="predicted"/>
<evidence type="ECO:0000256" key="1">
    <source>
        <dbReference type="SAM" id="SignalP"/>
    </source>
</evidence>
<reference evidence="2 3" key="1">
    <citation type="submission" date="2019-02" db="EMBL/GenBank/DDBJ databases">
        <title>Draft Genome Sequences of Six Type Strains of the Genus Massilia.</title>
        <authorList>
            <person name="Miess H."/>
            <person name="Frediansyhah A."/>
            <person name="Gross H."/>
        </authorList>
    </citation>
    <scope>NUCLEOTIDE SEQUENCE [LARGE SCALE GENOMIC DNA]</scope>
    <source>
        <strain evidence="2 3">DSM 17473</strain>
    </source>
</reference>
<gene>
    <name evidence="2" type="ORF">EWM63_30490</name>
</gene>
<dbReference type="Pfam" id="PF06980">
    <property type="entry name" value="DUF1302"/>
    <property type="match status" value="1"/>
</dbReference>
<feature type="signal peptide" evidence="1">
    <location>
        <begin position="1"/>
        <end position="28"/>
    </location>
</feature>
<keyword evidence="3" id="KW-1185">Reference proteome</keyword>
<accession>A0A4P6L775</accession>
<dbReference type="InterPro" id="IPR010727">
    <property type="entry name" value="DUF1302"/>
</dbReference>
<dbReference type="OrthoDB" id="8932625at2"/>
<dbReference type="AlphaFoldDB" id="A0A4P6L775"/>
<dbReference type="Proteomes" id="UP000290637">
    <property type="component" value="Chromosome"/>
</dbReference>
<dbReference type="EMBL" id="CP035913">
    <property type="protein sequence ID" value="QBE66762.1"/>
    <property type="molecule type" value="Genomic_DNA"/>
</dbReference>
<name>A0A4P6L775_9BURK</name>